<dbReference type="Gene3D" id="3.30.70.100">
    <property type="match status" value="1"/>
</dbReference>
<sequence length="97" mass="10574">MAKGYWIAFVTVTDPDRYAGYQQQAPAAFANYGARFLAQGGAAETLEGTAYQRHVLIEFDSKATALACYHSPEYQSARTHRQAACTAQIAIVEGLEP</sequence>
<dbReference type="Pfam" id="PF07045">
    <property type="entry name" value="DUF1330"/>
    <property type="match status" value="1"/>
</dbReference>
<evidence type="ECO:0000313" key="3">
    <source>
        <dbReference type="Proteomes" id="UP000183859"/>
    </source>
</evidence>
<dbReference type="KEGG" id="php:PhaeoP97_01844"/>
<dbReference type="PANTHER" id="PTHR41521">
    <property type="match status" value="1"/>
</dbReference>
<evidence type="ECO:0000313" key="2">
    <source>
        <dbReference type="EMBL" id="APG47257.1"/>
    </source>
</evidence>
<dbReference type="OrthoDB" id="9806380at2"/>
<gene>
    <name evidence="2" type="ORF">PhaeoP97_01844</name>
</gene>
<dbReference type="Proteomes" id="UP000183859">
    <property type="component" value="Chromosome"/>
</dbReference>
<protein>
    <recommendedName>
        <fullName evidence="1">DUF1330 domain-containing protein</fullName>
    </recommendedName>
</protein>
<dbReference type="InterPro" id="IPR010753">
    <property type="entry name" value="DUF1330"/>
</dbReference>
<dbReference type="AlphaFoldDB" id="A0A1L3I581"/>
<keyword evidence="3" id="KW-1185">Reference proteome</keyword>
<feature type="domain" description="DUF1330" evidence="1">
    <location>
        <begin position="3"/>
        <end position="95"/>
    </location>
</feature>
<dbReference type="RefSeq" id="WP_072504815.1">
    <property type="nucleotide sequence ID" value="NZ_CP016364.1"/>
</dbReference>
<reference evidence="3" key="1">
    <citation type="submission" date="2016-07" db="EMBL/GenBank/DDBJ databases">
        <title>Phaeobacter portensis sp. nov., a tropodithietic acid producing bacterium isolated from a German harbor.</title>
        <authorList>
            <person name="Freese H.M."/>
            <person name="Bunk B."/>
            <person name="Breider S."/>
            <person name="Brinkhoff T."/>
        </authorList>
    </citation>
    <scope>NUCLEOTIDE SEQUENCE [LARGE SCALE GENOMIC DNA]</scope>
    <source>
        <strain evidence="3">P97</strain>
    </source>
</reference>
<evidence type="ECO:0000259" key="1">
    <source>
        <dbReference type="Pfam" id="PF07045"/>
    </source>
</evidence>
<dbReference type="STRING" id="1844006.PhaeoP97_01844"/>
<proteinExistence type="predicted"/>
<accession>A0A1L3I581</accession>
<dbReference type="InterPro" id="IPR011008">
    <property type="entry name" value="Dimeric_a/b-barrel"/>
</dbReference>
<dbReference type="SUPFAM" id="SSF54909">
    <property type="entry name" value="Dimeric alpha+beta barrel"/>
    <property type="match status" value="1"/>
</dbReference>
<organism evidence="2 3">
    <name type="scientific">Phaeobacter porticola</name>
    <dbReference type="NCBI Taxonomy" id="1844006"/>
    <lineage>
        <taxon>Bacteria</taxon>
        <taxon>Pseudomonadati</taxon>
        <taxon>Pseudomonadota</taxon>
        <taxon>Alphaproteobacteria</taxon>
        <taxon>Rhodobacterales</taxon>
        <taxon>Roseobacteraceae</taxon>
        <taxon>Phaeobacter</taxon>
    </lineage>
</organism>
<dbReference type="PANTHER" id="PTHR41521:SF4">
    <property type="entry name" value="BLR0684 PROTEIN"/>
    <property type="match status" value="1"/>
</dbReference>
<dbReference type="EMBL" id="CP016364">
    <property type="protein sequence ID" value="APG47257.1"/>
    <property type="molecule type" value="Genomic_DNA"/>
</dbReference>
<name>A0A1L3I581_9RHOB</name>